<keyword evidence="5 7" id="KW-1133">Transmembrane helix</keyword>
<feature type="transmembrane region" description="Helical" evidence="7">
    <location>
        <begin position="358"/>
        <end position="380"/>
    </location>
</feature>
<feature type="transmembrane region" description="Helical" evidence="7">
    <location>
        <begin position="320"/>
        <end position="346"/>
    </location>
</feature>
<keyword evidence="3" id="KW-1003">Cell membrane</keyword>
<dbReference type="InterPro" id="IPR036259">
    <property type="entry name" value="MFS_trans_sf"/>
</dbReference>
<dbReference type="InterPro" id="IPR011701">
    <property type="entry name" value="MFS"/>
</dbReference>
<accession>A0ABD4RKT0</accession>
<dbReference type="PANTHER" id="PTHR43266:SF9">
    <property type="entry name" value="PERMEASE, MAJOR FACILITATOR SUPERFAMILY-RELATED"/>
    <property type="match status" value="1"/>
</dbReference>
<feature type="transmembrane region" description="Helical" evidence="7">
    <location>
        <begin position="12"/>
        <end position="38"/>
    </location>
</feature>
<dbReference type="Gene3D" id="1.20.1250.20">
    <property type="entry name" value="MFS general substrate transporter like domains"/>
    <property type="match status" value="1"/>
</dbReference>
<evidence type="ECO:0000256" key="5">
    <source>
        <dbReference type="ARBA" id="ARBA00022989"/>
    </source>
</evidence>
<feature type="transmembrane region" description="Helical" evidence="7">
    <location>
        <begin position="392"/>
        <end position="410"/>
    </location>
</feature>
<organism evidence="9 10">
    <name type="scientific">Clostridium chauvoei</name>
    <dbReference type="NCBI Taxonomy" id="46867"/>
    <lineage>
        <taxon>Bacteria</taxon>
        <taxon>Bacillati</taxon>
        <taxon>Bacillota</taxon>
        <taxon>Clostridia</taxon>
        <taxon>Eubacteriales</taxon>
        <taxon>Clostridiaceae</taxon>
        <taxon>Clostridium</taxon>
    </lineage>
</organism>
<dbReference type="Proteomes" id="UP000775179">
    <property type="component" value="Unassembled WGS sequence"/>
</dbReference>
<dbReference type="PROSITE" id="PS50850">
    <property type="entry name" value="MFS"/>
    <property type="match status" value="1"/>
</dbReference>
<dbReference type="SUPFAM" id="SSF103473">
    <property type="entry name" value="MFS general substrate transporter"/>
    <property type="match status" value="1"/>
</dbReference>
<evidence type="ECO:0000256" key="6">
    <source>
        <dbReference type="ARBA" id="ARBA00023136"/>
    </source>
</evidence>
<feature type="transmembrane region" description="Helical" evidence="7">
    <location>
        <begin position="262"/>
        <end position="281"/>
    </location>
</feature>
<evidence type="ECO:0000259" key="8">
    <source>
        <dbReference type="PROSITE" id="PS50850"/>
    </source>
</evidence>
<dbReference type="AlphaFoldDB" id="A0ABD4RKT0"/>
<dbReference type="PANTHER" id="PTHR43266">
    <property type="entry name" value="MACROLIDE-EFFLUX PROTEIN"/>
    <property type="match status" value="1"/>
</dbReference>
<feature type="transmembrane region" description="Helical" evidence="7">
    <location>
        <begin position="102"/>
        <end position="120"/>
    </location>
</feature>
<keyword evidence="2" id="KW-0813">Transport</keyword>
<name>A0ABD4RKT0_9CLOT</name>
<dbReference type="KEGG" id="cchv:BTM20_13180"/>
<keyword evidence="4 7" id="KW-0812">Transmembrane</keyword>
<dbReference type="EMBL" id="JAIFTX010000039">
    <property type="protein sequence ID" value="MBX7291805.1"/>
    <property type="molecule type" value="Genomic_DNA"/>
</dbReference>
<dbReference type="InterPro" id="IPR020846">
    <property type="entry name" value="MFS_dom"/>
</dbReference>
<feature type="transmembrane region" description="Helical" evidence="7">
    <location>
        <begin position="76"/>
        <end position="96"/>
    </location>
</feature>
<evidence type="ECO:0000256" key="4">
    <source>
        <dbReference type="ARBA" id="ARBA00022692"/>
    </source>
</evidence>
<evidence type="ECO:0000256" key="2">
    <source>
        <dbReference type="ARBA" id="ARBA00022448"/>
    </source>
</evidence>
<evidence type="ECO:0000256" key="3">
    <source>
        <dbReference type="ARBA" id="ARBA00022475"/>
    </source>
</evidence>
<comment type="caution">
    <text evidence="9">The sequence shown here is derived from an EMBL/GenBank/DDBJ whole genome shotgun (WGS) entry which is preliminary data.</text>
</comment>
<dbReference type="GeneID" id="66302833"/>
<dbReference type="RefSeq" id="WP_021876838.1">
    <property type="nucleotide sequence ID" value="NZ_CP018624.1"/>
</dbReference>
<gene>
    <name evidence="9" type="ORF">K4H94_12465</name>
</gene>
<feature type="transmembrane region" description="Helical" evidence="7">
    <location>
        <begin position="141"/>
        <end position="163"/>
    </location>
</feature>
<protein>
    <submittedName>
        <fullName evidence="9">MFS transporter</fullName>
    </submittedName>
</protein>
<feature type="transmembrane region" description="Helical" evidence="7">
    <location>
        <begin position="169"/>
        <end position="187"/>
    </location>
</feature>
<dbReference type="CDD" id="cd06173">
    <property type="entry name" value="MFS_MefA_like"/>
    <property type="match status" value="1"/>
</dbReference>
<evidence type="ECO:0000256" key="1">
    <source>
        <dbReference type="ARBA" id="ARBA00004651"/>
    </source>
</evidence>
<feature type="transmembrane region" description="Helical" evidence="7">
    <location>
        <begin position="227"/>
        <end position="250"/>
    </location>
</feature>
<sequence length="416" mass="45784">MKSKSIFSKDFILVAIGQIISLFGNQILLYSLPLYLLLETGSSTLFGTISAFSFIPMLILYPIGGVIADRLNKRNIIVILDFCTVVLSFIFCILVGKISIVPLIAVTMIILYGIQGAYQPTVKASIPIIVDTEYLMQANSIIDVISSLSGMVGPVIGGILFSIVGLQTILYVSIICFFASAVMEVFIHIPFEKKQTNGNIFITGIKDLKISFNFMLKKQPVLWKMSIFYASVNLIMTSLVLIAIPVIITHHLGFSVDIANRLYGYAEEIIAAGSVLGGILVGTLSKKIKSKSIPFFVISGSISLILSGISLQMIKEPIMSYIIMIFGCCLMLIFLTVFTVQLISYIQIITPHNLIGKVISCVICICMCTNPIGQFIYGIVYDNIGSNIYIPFYIASSLMIIISIFSRHIFHETSIH</sequence>
<feature type="transmembrane region" description="Helical" evidence="7">
    <location>
        <begin position="293"/>
        <end position="314"/>
    </location>
</feature>
<keyword evidence="6 7" id="KW-0472">Membrane</keyword>
<proteinExistence type="predicted"/>
<feature type="domain" description="Major facilitator superfamily (MFS) profile" evidence="8">
    <location>
        <begin position="10"/>
        <end position="414"/>
    </location>
</feature>
<evidence type="ECO:0000313" key="10">
    <source>
        <dbReference type="Proteomes" id="UP000775179"/>
    </source>
</evidence>
<feature type="transmembrane region" description="Helical" evidence="7">
    <location>
        <begin position="44"/>
        <end position="64"/>
    </location>
</feature>
<comment type="subcellular location">
    <subcellularLocation>
        <location evidence="1">Cell membrane</location>
        <topology evidence="1">Multi-pass membrane protein</topology>
    </subcellularLocation>
</comment>
<evidence type="ECO:0000313" key="9">
    <source>
        <dbReference type="EMBL" id="MBX7291805.1"/>
    </source>
</evidence>
<dbReference type="GO" id="GO:0005886">
    <property type="term" value="C:plasma membrane"/>
    <property type="evidence" value="ECO:0007669"/>
    <property type="project" value="UniProtKB-SubCell"/>
</dbReference>
<evidence type="ECO:0000256" key="7">
    <source>
        <dbReference type="SAM" id="Phobius"/>
    </source>
</evidence>
<reference evidence="9 10" key="1">
    <citation type="submission" date="2021-08" db="EMBL/GenBank/DDBJ databases">
        <title>Genome sequence analysis of Clostridium chauvoei strains of European origin and evaluation of typing options for outbreak investigations.</title>
        <authorList>
            <person name="Abdel-Glil M."/>
            <person name="Thomas P."/>
            <person name="Seyboldt C."/>
        </authorList>
    </citation>
    <scope>NUCLEOTIDE SEQUENCE [LARGE SCALE GENOMIC DNA]</scope>
    <source>
        <strain evidence="9 10">S0260-09</strain>
    </source>
</reference>
<dbReference type="Pfam" id="PF07690">
    <property type="entry name" value="MFS_1"/>
    <property type="match status" value="1"/>
</dbReference>